<dbReference type="WBParaSite" id="GPUH_0001638301-mRNA-1">
    <property type="protein sequence ID" value="GPUH_0001638301-mRNA-1"/>
    <property type="gene ID" value="GPUH_0001638301"/>
</dbReference>
<dbReference type="EMBL" id="UYRT01083647">
    <property type="protein sequence ID" value="VDN27730.1"/>
    <property type="molecule type" value="Genomic_DNA"/>
</dbReference>
<name>A0A183E5X0_9BILA</name>
<evidence type="ECO:0000313" key="2">
    <source>
        <dbReference type="Proteomes" id="UP000271098"/>
    </source>
</evidence>
<dbReference type="OrthoDB" id="6019271at2759"/>
<accession>A0A183E5X0</accession>
<gene>
    <name evidence="1" type="ORF">GPUH_LOCUS16361</name>
</gene>
<protein>
    <submittedName>
        <fullName evidence="3">BLOC-1-related complex subunit 7</fullName>
    </submittedName>
</protein>
<reference evidence="1 2" key="2">
    <citation type="submission" date="2018-11" db="EMBL/GenBank/DDBJ databases">
        <authorList>
            <consortium name="Pathogen Informatics"/>
        </authorList>
    </citation>
    <scope>NUCLEOTIDE SEQUENCE [LARGE SCALE GENOMIC DNA]</scope>
</reference>
<evidence type="ECO:0000313" key="3">
    <source>
        <dbReference type="WBParaSite" id="GPUH_0001638301-mRNA-1"/>
    </source>
</evidence>
<organism evidence="3">
    <name type="scientific">Gongylonema pulchrum</name>
    <dbReference type="NCBI Taxonomy" id="637853"/>
    <lineage>
        <taxon>Eukaryota</taxon>
        <taxon>Metazoa</taxon>
        <taxon>Ecdysozoa</taxon>
        <taxon>Nematoda</taxon>
        <taxon>Chromadorea</taxon>
        <taxon>Rhabditida</taxon>
        <taxon>Spirurina</taxon>
        <taxon>Spiruromorpha</taxon>
        <taxon>Spiruroidea</taxon>
        <taxon>Gongylonematidae</taxon>
        <taxon>Gongylonema</taxon>
    </lineage>
</organism>
<keyword evidence="2" id="KW-1185">Reference proteome</keyword>
<sequence>MGAIPESLSGIGSRVSTAFRERAMQRAGSLPAAQLQGDLLHAADDITSNMSTLLRQLDQAQEDAVNGDGAESS</sequence>
<dbReference type="Proteomes" id="UP000271098">
    <property type="component" value="Unassembled WGS sequence"/>
</dbReference>
<reference evidence="3" key="1">
    <citation type="submission" date="2016-06" db="UniProtKB">
        <authorList>
            <consortium name="WormBaseParasite"/>
        </authorList>
    </citation>
    <scope>IDENTIFICATION</scope>
</reference>
<evidence type="ECO:0000313" key="1">
    <source>
        <dbReference type="EMBL" id="VDN27730.1"/>
    </source>
</evidence>
<dbReference type="AlphaFoldDB" id="A0A183E5X0"/>
<proteinExistence type="predicted"/>